<gene>
    <name evidence="2" type="ORF">PoB_002009300</name>
</gene>
<evidence type="ECO:0000313" key="2">
    <source>
        <dbReference type="EMBL" id="GFN93587.1"/>
    </source>
</evidence>
<reference evidence="2 3" key="1">
    <citation type="journal article" date="2021" name="Elife">
        <title>Chloroplast acquisition without the gene transfer in kleptoplastic sea slugs, Plakobranchus ocellatus.</title>
        <authorList>
            <person name="Maeda T."/>
            <person name="Takahashi S."/>
            <person name="Yoshida T."/>
            <person name="Shimamura S."/>
            <person name="Takaki Y."/>
            <person name="Nagai Y."/>
            <person name="Toyoda A."/>
            <person name="Suzuki Y."/>
            <person name="Arimoto A."/>
            <person name="Ishii H."/>
            <person name="Satoh N."/>
            <person name="Nishiyama T."/>
            <person name="Hasebe M."/>
            <person name="Maruyama T."/>
            <person name="Minagawa J."/>
            <person name="Obokata J."/>
            <person name="Shigenobu S."/>
        </authorList>
    </citation>
    <scope>NUCLEOTIDE SEQUENCE [LARGE SCALE GENOMIC DNA]</scope>
</reference>
<organism evidence="2 3">
    <name type="scientific">Plakobranchus ocellatus</name>
    <dbReference type="NCBI Taxonomy" id="259542"/>
    <lineage>
        <taxon>Eukaryota</taxon>
        <taxon>Metazoa</taxon>
        <taxon>Spiralia</taxon>
        <taxon>Lophotrochozoa</taxon>
        <taxon>Mollusca</taxon>
        <taxon>Gastropoda</taxon>
        <taxon>Heterobranchia</taxon>
        <taxon>Euthyneura</taxon>
        <taxon>Panpulmonata</taxon>
        <taxon>Sacoglossa</taxon>
        <taxon>Placobranchoidea</taxon>
        <taxon>Plakobranchidae</taxon>
        <taxon>Plakobranchus</taxon>
    </lineage>
</organism>
<evidence type="ECO:0000256" key="1">
    <source>
        <dbReference type="SAM" id="MobiDB-lite"/>
    </source>
</evidence>
<dbReference type="EMBL" id="BLXT01002362">
    <property type="protein sequence ID" value="GFN93587.1"/>
    <property type="molecule type" value="Genomic_DNA"/>
</dbReference>
<keyword evidence="3" id="KW-1185">Reference proteome</keyword>
<comment type="caution">
    <text evidence="2">The sequence shown here is derived from an EMBL/GenBank/DDBJ whole genome shotgun (WGS) entry which is preliminary data.</text>
</comment>
<dbReference type="AlphaFoldDB" id="A0AAV3ZFP1"/>
<protein>
    <submittedName>
        <fullName evidence="2">Uncharacterized protein</fullName>
    </submittedName>
</protein>
<feature type="region of interest" description="Disordered" evidence="1">
    <location>
        <begin position="1"/>
        <end position="28"/>
    </location>
</feature>
<feature type="compositionally biased region" description="Gly residues" evidence="1">
    <location>
        <begin position="16"/>
        <end position="28"/>
    </location>
</feature>
<accession>A0AAV3ZFP1</accession>
<sequence length="73" mass="7656">MVMMFDDGDDDDDDGGGGGGSGNGGGGGGGGYFIFKGFTKTGRVWKIARWQISSSTARLYNQDKSRSSCPPRL</sequence>
<proteinExistence type="predicted"/>
<dbReference type="Proteomes" id="UP000735302">
    <property type="component" value="Unassembled WGS sequence"/>
</dbReference>
<evidence type="ECO:0000313" key="3">
    <source>
        <dbReference type="Proteomes" id="UP000735302"/>
    </source>
</evidence>
<name>A0AAV3ZFP1_9GAST</name>
<feature type="compositionally biased region" description="Acidic residues" evidence="1">
    <location>
        <begin position="1"/>
        <end position="15"/>
    </location>
</feature>